<sequence length="481" mass="55292">MYDSGDIVTIWQLVNVAQDDNPTDEQVLRRPEDLCAWTIWRVACSTQLANDFLRFERRDSESISNLSPSFKNCFPYLFRMSFKSSRYERSCRQPAILSRKRKAEKEILISPSPEYSSPSSISMTPSSCEETPSDIEVSGDENRSPNRKFFSSSLNSFRGVANMLGSHSFTCERLSPLPELDWVEQKELWHSMVLKDMVYVRDSRMLQRHPDLEPRMRAILLDWLTEVSEVYRLHRETYYLAVDYVDRFLIAKPNLPRNNLQLLGATALFVASKMEEIYPPKLEQFSYVTDGACNDSQILAQELILIMTLNWNLSPISVIGWLSIFLQLAHLEDGENLIGPEKCPKQLVLEITRVLDLCILDTDSLKYPYSVLAASAIAHFISKETAMHVSGISWGELLPCVTWMKPFVEVACDNGPVQMIHFNDIAVEYRHNIQTHSASLRLLDRVHERQQTTVNEFSPSTVLRELTPPHSHKKKKLIILD</sequence>
<dbReference type="Gene3D" id="1.10.472.10">
    <property type="entry name" value="Cyclin-like"/>
    <property type="match status" value="2"/>
</dbReference>
<dbReference type="InterPro" id="IPR039361">
    <property type="entry name" value="Cyclin"/>
</dbReference>
<keyword evidence="3" id="KW-0131">Cell cycle</keyword>
<accession>A0A8X6XE98</accession>
<dbReference type="PANTHER" id="PTHR10177">
    <property type="entry name" value="CYCLINS"/>
    <property type="match status" value="1"/>
</dbReference>
<dbReference type="PROSITE" id="PS00292">
    <property type="entry name" value="CYCLINS"/>
    <property type="match status" value="1"/>
</dbReference>
<feature type="compositionally biased region" description="Low complexity" evidence="5">
    <location>
        <begin position="110"/>
        <end position="127"/>
    </location>
</feature>
<dbReference type="Pfam" id="PF00134">
    <property type="entry name" value="Cyclin_N"/>
    <property type="match status" value="1"/>
</dbReference>
<dbReference type="InterPro" id="IPR036915">
    <property type="entry name" value="Cyclin-like_sf"/>
</dbReference>
<dbReference type="InterPro" id="IPR013763">
    <property type="entry name" value="Cyclin-like_dom"/>
</dbReference>
<evidence type="ECO:0008006" key="10">
    <source>
        <dbReference type="Google" id="ProtNLM"/>
    </source>
</evidence>
<dbReference type="Pfam" id="PF02984">
    <property type="entry name" value="Cyclin_C"/>
    <property type="match status" value="1"/>
</dbReference>
<comment type="similarity">
    <text evidence="4">Belongs to the cyclin family.</text>
</comment>
<evidence type="ECO:0000259" key="7">
    <source>
        <dbReference type="SMART" id="SM01332"/>
    </source>
</evidence>
<evidence type="ECO:0000313" key="9">
    <source>
        <dbReference type="Proteomes" id="UP000886998"/>
    </source>
</evidence>
<protein>
    <recommendedName>
        <fullName evidence="10">Cyclin N-terminal domain-containing protein</fullName>
    </recommendedName>
</protein>
<evidence type="ECO:0000256" key="2">
    <source>
        <dbReference type="ARBA" id="ARBA00023127"/>
    </source>
</evidence>
<feature type="domain" description="Cyclin C-terminal" evidence="7">
    <location>
        <begin position="316"/>
        <end position="439"/>
    </location>
</feature>
<comment type="caution">
    <text evidence="8">The sequence shown here is derived from an EMBL/GenBank/DDBJ whole genome shotgun (WGS) entry which is preliminary data.</text>
</comment>
<dbReference type="Proteomes" id="UP000886998">
    <property type="component" value="Unassembled WGS sequence"/>
</dbReference>
<dbReference type="EMBL" id="BMAV01008314">
    <property type="protein sequence ID" value="GFY51778.1"/>
    <property type="molecule type" value="Genomic_DNA"/>
</dbReference>
<keyword evidence="9" id="KW-1185">Reference proteome</keyword>
<dbReference type="SMART" id="SM01332">
    <property type="entry name" value="Cyclin_C"/>
    <property type="match status" value="1"/>
</dbReference>
<dbReference type="GO" id="GO:0000278">
    <property type="term" value="P:mitotic cell cycle"/>
    <property type="evidence" value="ECO:0007669"/>
    <property type="project" value="UniProtKB-ARBA"/>
</dbReference>
<dbReference type="AlphaFoldDB" id="A0A8X6XE98"/>
<gene>
    <name evidence="8" type="primary">Ccne1</name>
    <name evidence="8" type="ORF">TNIN_16751</name>
</gene>
<evidence type="ECO:0000256" key="4">
    <source>
        <dbReference type="RuleBase" id="RU000383"/>
    </source>
</evidence>
<dbReference type="InterPro" id="IPR048258">
    <property type="entry name" value="Cyclins_cyclin-box"/>
</dbReference>
<dbReference type="GO" id="GO:0051301">
    <property type="term" value="P:cell division"/>
    <property type="evidence" value="ECO:0007669"/>
    <property type="project" value="UniProtKB-KW"/>
</dbReference>
<feature type="region of interest" description="Disordered" evidence="5">
    <location>
        <begin position="108"/>
        <end position="146"/>
    </location>
</feature>
<reference evidence="8" key="1">
    <citation type="submission" date="2020-08" db="EMBL/GenBank/DDBJ databases">
        <title>Multicomponent nature underlies the extraordinary mechanical properties of spider dragline silk.</title>
        <authorList>
            <person name="Kono N."/>
            <person name="Nakamura H."/>
            <person name="Mori M."/>
            <person name="Yoshida Y."/>
            <person name="Ohtoshi R."/>
            <person name="Malay A.D."/>
            <person name="Moran D.A.P."/>
            <person name="Tomita M."/>
            <person name="Numata K."/>
            <person name="Arakawa K."/>
        </authorList>
    </citation>
    <scope>NUCLEOTIDE SEQUENCE</scope>
</reference>
<dbReference type="SUPFAM" id="SSF47954">
    <property type="entry name" value="Cyclin-like"/>
    <property type="match status" value="2"/>
</dbReference>
<dbReference type="FunFam" id="1.10.472.10:FF:000001">
    <property type="entry name" value="G2/mitotic-specific cyclin"/>
    <property type="match status" value="1"/>
</dbReference>
<organism evidence="8 9">
    <name type="scientific">Trichonephila inaurata madagascariensis</name>
    <dbReference type="NCBI Taxonomy" id="2747483"/>
    <lineage>
        <taxon>Eukaryota</taxon>
        <taxon>Metazoa</taxon>
        <taxon>Ecdysozoa</taxon>
        <taxon>Arthropoda</taxon>
        <taxon>Chelicerata</taxon>
        <taxon>Arachnida</taxon>
        <taxon>Araneae</taxon>
        <taxon>Araneomorphae</taxon>
        <taxon>Entelegynae</taxon>
        <taxon>Araneoidea</taxon>
        <taxon>Nephilidae</taxon>
        <taxon>Trichonephila</taxon>
        <taxon>Trichonephila inaurata</taxon>
    </lineage>
</organism>
<dbReference type="InterPro" id="IPR006671">
    <property type="entry name" value="Cyclin_N"/>
</dbReference>
<keyword evidence="1" id="KW-0132">Cell division</keyword>
<evidence type="ECO:0000259" key="6">
    <source>
        <dbReference type="SMART" id="SM00385"/>
    </source>
</evidence>
<proteinExistence type="inferred from homology"/>
<dbReference type="OrthoDB" id="5590282at2759"/>
<keyword evidence="2 4" id="KW-0195">Cyclin</keyword>
<evidence type="ECO:0000256" key="3">
    <source>
        <dbReference type="ARBA" id="ARBA00023306"/>
    </source>
</evidence>
<evidence type="ECO:0000313" key="8">
    <source>
        <dbReference type="EMBL" id="GFY51778.1"/>
    </source>
</evidence>
<name>A0A8X6XE98_9ARAC</name>
<evidence type="ECO:0000256" key="5">
    <source>
        <dbReference type="SAM" id="MobiDB-lite"/>
    </source>
</evidence>
<dbReference type="InterPro" id="IPR004367">
    <property type="entry name" value="Cyclin_C-dom"/>
</dbReference>
<dbReference type="SMART" id="SM00385">
    <property type="entry name" value="CYCLIN"/>
    <property type="match status" value="1"/>
</dbReference>
<evidence type="ECO:0000256" key="1">
    <source>
        <dbReference type="ARBA" id="ARBA00022618"/>
    </source>
</evidence>
<feature type="domain" description="Cyclin-like" evidence="6">
    <location>
        <begin position="222"/>
        <end position="307"/>
    </location>
</feature>